<evidence type="ECO:0000313" key="1">
    <source>
        <dbReference type="EMBL" id="TGO35477.1"/>
    </source>
</evidence>
<gene>
    <name evidence="1" type="ORF">BHYA_0157g00010</name>
</gene>
<keyword evidence="2" id="KW-1185">Reference proteome</keyword>
<evidence type="ECO:0000313" key="2">
    <source>
        <dbReference type="Proteomes" id="UP000297814"/>
    </source>
</evidence>
<dbReference type="EMBL" id="PQXK01000157">
    <property type="protein sequence ID" value="TGO35477.1"/>
    <property type="molecule type" value="Genomic_DNA"/>
</dbReference>
<name>A0A4Z1GPB1_9HELO</name>
<sequence length="248" mass="26342">MQGNNICLLFLLPQKLRYTARDKRIGNPVESIFSQTVLLCDFLINGVGGDVLWDCRVELRVEDRDVAGGGEVRDAVLDDGECGGVVQRSQIGERFEVVQRFPGDELAGLVVPAVHDAVAGEGDVGELGDVLEGGVVDEVGEDVLECGVLVGDFVVEFLVLGDGFSGARVFEGWGWGGEAGDLGFGEGFGGGVAWRGGEDGDFDGGGSGVYGEDDFGHGGREVFVVWGLLCVMVRRFEGSRVRRPPVDD</sequence>
<dbReference type="Proteomes" id="UP000297814">
    <property type="component" value="Unassembled WGS sequence"/>
</dbReference>
<organism evidence="1 2">
    <name type="scientific">Botrytis hyacinthi</name>
    <dbReference type="NCBI Taxonomy" id="278943"/>
    <lineage>
        <taxon>Eukaryota</taxon>
        <taxon>Fungi</taxon>
        <taxon>Dikarya</taxon>
        <taxon>Ascomycota</taxon>
        <taxon>Pezizomycotina</taxon>
        <taxon>Leotiomycetes</taxon>
        <taxon>Helotiales</taxon>
        <taxon>Sclerotiniaceae</taxon>
        <taxon>Botrytis</taxon>
    </lineage>
</organism>
<accession>A0A4Z1GPB1</accession>
<dbReference type="AlphaFoldDB" id="A0A4Z1GPB1"/>
<comment type="caution">
    <text evidence="1">The sequence shown here is derived from an EMBL/GenBank/DDBJ whole genome shotgun (WGS) entry which is preliminary data.</text>
</comment>
<protein>
    <submittedName>
        <fullName evidence="1">Uncharacterized protein</fullName>
    </submittedName>
</protein>
<reference evidence="1 2" key="1">
    <citation type="submission" date="2017-12" db="EMBL/GenBank/DDBJ databases">
        <title>Comparative genomics of Botrytis spp.</title>
        <authorList>
            <person name="Valero-Jimenez C.A."/>
            <person name="Tapia P."/>
            <person name="Veloso J."/>
            <person name="Silva-Moreno E."/>
            <person name="Staats M."/>
            <person name="Valdes J.H."/>
            <person name="Van Kan J.A.L."/>
        </authorList>
    </citation>
    <scope>NUCLEOTIDE SEQUENCE [LARGE SCALE GENOMIC DNA]</scope>
    <source>
        <strain evidence="1 2">Bh0001</strain>
    </source>
</reference>
<proteinExistence type="predicted"/>